<dbReference type="RefSeq" id="XP_007734325.1">
    <property type="nucleotide sequence ID" value="XM_007736135.1"/>
</dbReference>
<accession>W9XNS0</accession>
<dbReference type="Proteomes" id="UP000019478">
    <property type="component" value="Unassembled WGS sequence"/>
</dbReference>
<name>W9XNS0_9EURO</name>
<evidence type="ECO:0000313" key="2">
    <source>
        <dbReference type="Proteomes" id="UP000019478"/>
    </source>
</evidence>
<keyword evidence="2" id="KW-1185">Reference proteome</keyword>
<dbReference type="OrthoDB" id="4062651at2759"/>
<sequence>MGPLEVDTDEFEVGKVFTGPDSDELVLFYEHRRFILMMTKPETREDDHDHVVADLLQKIEEANDDPDPMTFVRCLEDVEDLAISACKQTLITLATSGQQPNSKQTSLSLEDFLYPPTFYLQLHSVKGTLQAVRVEDVSEIASMLDPVHLTVDLEPGSVPELPSVEIEVMEDLFMRQILKVKISTNGQVCVFKSATYGNEDQLKREINVLRQISETWEPGDPSRLHVPRLLGLATSGGGGQILGILEEFVDGTNLYQFNIDDAPSAQRQQ</sequence>
<organism evidence="1 2">
    <name type="scientific">Capronia epimyces CBS 606.96</name>
    <dbReference type="NCBI Taxonomy" id="1182542"/>
    <lineage>
        <taxon>Eukaryota</taxon>
        <taxon>Fungi</taxon>
        <taxon>Dikarya</taxon>
        <taxon>Ascomycota</taxon>
        <taxon>Pezizomycotina</taxon>
        <taxon>Eurotiomycetes</taxon>
        <taxon>Chaetothyriomycetidae</taxon>
        <taxon>Chaetothyriales</taxon>
        <taxon>Herpotrichiellaceae</taxon>
        <taxon>Capronia</taxon>
    </lineage>
</organism>
<dbReference type="HOGENOM" id="CLU_035264_1_0_1"/>
<reference evidence="1 2" key="1">
    <citation type="submission" date="2013-03" db="EMBL/GenBank/DDBJ databases">
        <title>The Genome Sequence of Capronia epimyces CBS 606.96.</title>
        <authorList>
            <consortium name="The Broad Institute Genomics Platform"/>
            <person name="Cuomo C."/>
            <person name="de Hoog S."/>
            <person name="Gorbushina A."/>
            <person name="Walker B."/>
            <person name="Young S.K."/>
            <person name="Zeng Q."/>
            <person name="Gargeya S."/>
            <person name="Fitzgerald M."/>
            <person name="Haas B."/>
            <person name="Abouelleil A."/>
            <person name="Allen A.W."/>
            <person name="Alvarado L."/>
            <person name="Arachchi H.M."/>
            <person name="Berlin A.M."/>
            <person name="Chapman S.B."/>
            <person name="Gainer-Dewar J."/>
            <person name="Goldberg J."/>
            <person name="Griggs A."/>
            <person name="Gujja S."/>
            <person name="Hansen M."/>
            <person name="Howarth C."/>
            <person name="Imamovic A."/>
            <person name="Ireland A."/>
            <person name="Larimer J."/>
            <person name="McCowan C."/>
            <person name="Murphy C."/>
            <person name="Pearson M."/>
            <person name="Poon T.W."/>
            <person name="Priest M."/>
            <person name="Roberts A."/>
            <person name="Saif S."/>
            <person name="Shea T."/>
            <person name="Sisk P."/>
            <person name="Sykes S."/>
            <person name="Wortman J."/>
            <person name="Nusbaum C."/>
            <person name="Birren B."/>
        </authorList>
    </citation>
    <scope>NUCLEOTIDE SEQUENCE [LARGE SCALE GENOMIC DNA]</scope>
    <source>
        <strain evidence="1 2">CBS 606.96</strain>
    </source>
</reference>
<dbReference type="EMBL" id="AMGY01000005">
    <property type="protein sequence ID" value="EXJ82202.1"/>
    <property type="molecule type" value="Genomic_DNA"/>
</dbReference>
<gene>
    <name evidence="1" type="ORF">A1O3_06015</name>
</gene>
<evidence type="ECO:0000313" key="1">
    <source>
        <dbReference type="EMBL" id="EXJ82202.1"/>
    </source>
</evidence>
<protein>
    <submittedName>
        <fullName evidence="1">Uncharacterized protein</fullName>
    </submittedName>
</protein>
<dbReference type="GeneID" id="19170125"/>
<proteinExistence type="predicted"/>
<dbReference type="eggNOG" id="ENOG502T6CR">
    <property type="taxonomic scope" value="Eukaryota"/>
</dbReference>
<comment type="caution">
    <text evidence="1">The sequence shown here is derived from an EMBL/GenBank/DDBJ whole genome shotgun (WGS) entry which is preliminary data.</text>
</comment>
<dbReference type="AlphaFoldDB" id="W9XNS0"/>